<dbReference type="AlphaFoldDB" id="A0A1D7TIA5"/>
<dbReference type="RefSeq" id="WP_069477596.1">
    <property type="nucleotide sequence ID" value="NZ_CP017111.1"/>
</dbReference>
<accession>A0A1D7TIA5</accession>
<evidence type="ECO:0000256" key="2">
    <source>
        <dbReference type="SAM" id="SignalP"/>
    </source>
</evidence>
<dbReference type="STRING" id="1193502.SHALO_0958"/>
<name>A0A1D7TIA5_9BACT</name>
<keyword evidence="1" id="KW-1133">Transmembrane helix</keyword>
<keyword evidence="4" id="KW-1185">Reference proteome</keyword>
<dbReference type="PATRIC" id="fig|1193502.14.peg.966"/>
<evidence type="ECO:0000256" key="1">
    <source>
        <dbReference type="SAM" id="Phobius"/>
    </source>
</evidence>
<feature type="chain" id="PRO_5009099400" evidence="2">
    <location>
        <begin position="20"/>
        <end position="165"/>
    </location>
</feature>
<feature type="signal peptide" evidence="2">
    <location>
        <begin position="1"/>
        <end position="19"/>
    </location>
</feature>
<dbReference type="EMBL" id="CP017111">
    <property type="protein sequence ID" value="AOO64739.1"/>
    <property type="molecule type" value="Genomic_DNA"/>
</dbReference>
<organism evidence="3 4">
    <name type="scientific">Sulfurospirillum halorespirans DSM 13726</name>
    <dbReference type="NCBI Taxonomy" id="1193502"/>
    <lineage>
        <taxon>Bacteria</taxon>
        <taxon>Pseudomonadati</taxon>
        <taxon>Campylobacterota</taxon>
        <taxon>Epsilonproteobacteria</taxon>
        <taxon>Campylobacterales</taxon>
        <taxon>Sulfurospirillaceae</taxon>
        <taxon>Sulfurospirillum</taxon>
    </lineage>
</organism>
<gene>
    <name evidence="3" type="ORF">SHALO_0958</name>
</gene>
<reference evidence="4" key="1">
    <citation type="submission" date="2016-08" db="EMBL/GenBank/DDBJ databases">
        <title>Complete genome sequence of the organohalide-respiring Epsilonproteobacterium Sulfurospirillum halorespirans.</title>
        <authorList>
            <person name="Goris T."/>
            <person name="Zimmermann J."/>
            <person name="Schenz B."/>
            <person name="Lemos M."/>
            <person name="Hackermueller J."/>
            <person name="Diekert G."/>
        </authorList>
    </citation>
    <scope>NUCLEOTIDE SEQUENCE [LARGE SCALE GENOMIC DNA]</scope>
    <source>
        <strain>DSM 13726</strain>
        <strain evidence="4">PCE-M2</strain>
    </source>
</reference>
<keyword evidence="1" id="KW-0472">Membrane</keyword>
<proteinExistence type="predicted"/>
<keyword evidence="2" id="KW-0732">Signal</keyword>
<sequence>MKKLGILIMALCVASFLEAHTLLMNVMNNDDDTITVRGEFSTGELASGALIKLESLLSGNVLFQQRLPESSELIIAIPKEPYQVVLDGGPGHSVVKEGIAPLDGFPADVKAKASTGGKLSQAQNGNGEWDMATVTMFSIAVLLFALTLYFSSRNTRLLLLQMKKN</sequence>
<feature type="transmembrane region" description="Helical" evidence="1">
    <location>
        <begin position="131"/>
        <end position="150"/>
    </location>
</feature>
<dbReference type="KEGG" id="shal:SHALO_0958"/>
<dbReference type="PROSITE" id="PS00430">
    <property type="entry name" value="TONB_DEPENDENT_REC_1"/>
    <property type="match status" value="1"/>
</dbReference>
<evidence type="ECO:0000313" key="4">
    <source>
        <dbReference type="Proteomes" id="UP000094609"/>
    </source>
</evidence>
<evidence type="ECO:0000313" key="3">
    <source>
        <dbReference type="EMBL" id="AOO64739.1"/>
    </source>
</evidence>
<protein>
    <submittedName>
        <fullName evidence="3">Uncharacterized protein</fullName>
    </submittedName>
</protein>
<dbReference type="InterPro" id="IPR010916">
    <property type="entry name" value="TonB_box_CS"/>
</dbReference>
<dbReference type="Proteomes" id="UP000094609">
    <property type="component" value="Chromosome"/>
</dbReference>
<keyword evidence="1" id="KW-0812">Transmembrane</keyword>